<sequence length="71" mass="7504">MSAVAVLDHAVDAGPAELTPGSEAGCGRIRVARVDGEFDAAIAGQFHDAISKAIVAEIFRRYTTVYEAVRN</sequence>
<dbReference type="Proteomes" id="UP000431401">
    <property type="component" value="Unassembled WGS sequence"/>
</dbReference>
<evidence type="ECO:0000313" key="2">
    <source>
        <dbReference type="Proteomes" id="UP000431401"/>
    </source>
</evidence>
<reference evidence="1 2" key="1">
    <citation type="submission" date="2019-10" db="EMBL/GenBank/DDBJ databases">
        <title>Nocardia macrotermitis sp. nov. and Nocardia aurantia sp. nov., isolated from the gut of fungus growing-termite Macrotermes natalensis.</title>
        <authorList>
            <person name="Benndorf R."/>
            <person name="Schwitalla J."/>
            <person name="Martin K."/>
            <person name="De Beer W."/>
            <person name="Kaster A.-K."/>
            <person name="Vollmers J."/>
            <person name="Poulsen M."/>
            <person name="Beemelmanns C."/>
        </authorList>
    </citation>
    <scope>NUCLEOTIDE SEQUENCE [LARGE SCALE GENOMIC DNA]</scope>
    <source>
        <strain evidence="1 2">RB56</strain>
    </source>
</reference>
<keyword evidence="2" id="KW-1185">Reference proteome</keyword>
<name>A0A7K0DRR0_9NOCA</name>
<dbReference type="AlphaFoldDB" id="A0A7K0DRR0"/>
<comment type="caution">
    <text evidence="1">The sequence shown here is derived from an EMBL/GenBank/DDBJ whole genome shotgun (WGS) entry which is preliminary data.</text>
</comment>
<accession>A0A7K0DRR0</accession>
<gene>
    <name evidence="1" type="ORF">NRB56_30870</name>
</gene>
<dbReference type="EMBL" id="WEGI01000006">
    <property type="protein sequence ID" value="MQY27504.1"/>
    <property type="molecule type" value="Genomic_DNA"/>
</dbReference>
<dbReference type="RefSeq" id="WP_153342640.1">
    <property type="nucleotide sequence ID" value="NZ_WEGI01000006.1"/>
</dbReference>
<organism evidence="1 2">
    <name type="scientific">Nocardia aurantia</name>
    <dbReference type="NCBI Taxonomy" id="2585199"/>
    <lineage>
        <taxon>Bacteria</taxon>
        <taxon>Bacillati</taxon>
        <taxon>Actinomycetota</taxon>
        <taxon>Actinomycetes</taxon>
        <taxon>Mycobacteriales</taxon>
        <taxon>Nocardiaceae</taxon>
        <taxon>Nocardia</taxon>
    </lineage>
</organism>
<evidence type="ECO:0000313" key="1">
    <source>
        <dbReference type="EMBL" id="MQY27504.1"/>
    </source>
</evidence>
<proteinExistence type="predicted"/>
<protein>
    <submittedName>
        <fullName evidence="1">Uncharacterized protein</fullName>
    </submittedName>
</protein>